<feature type="signal peptide" evidence="2">
    <location>
        <begin position="1"/>
        <end position="23"/>
    </location>
</feature>
<feature type="compositionally biased region" description="Acidic residues" evidence="1">
    <location>
        <begin position="92"/>
        <end position="125"/>
    </location>
</feature>
<organism evidence="3 4">
    <name type="scientific">Catenuloplanes atrovinosus</name>
    <dbReference type="NCBI Taxonomy" id="137266"/>
    <lineage>
        <taxon>Bacteria</taxon>
        <taxon>Bacillati</taxon>
        <taxon>Actinomycetota</taxon>
        <taxon>Actinomycetes</taxon>
        <taxon>Micromonosporales</taxon>
        <taxon>Micromonosporaceae</taxon>
        <taxon>Catenuloplanes</taxon>
    </lineage>
</organism>
<evidence type="ECO:0000256" key="2">
    <source>
        <dbReference type="SAM" id="SignalP"/>
    </source>
</evidence>
<evidence type="ECO:0000256" key="1">
    <source>
        <dbReference type="SAM" id="MobiDB-lite"/>
    </source>
</evidence>
<sequence>MAAAGAAAVLAAAVISPVSPAPADDPFALACPMRDDAQLELIAEEAALVRPGVAGPGTSPIERYIADRWSAGAPVDDSWYPAGGDAGPVDPDSGDADSWESDPVDGDVWEPDSDDSGVWDEETGDADVRAPDGGDAGGTGESWDAGSPGVLGPDDLVVGASTTTETDAAPSEVESRVACAVAIGPAVRAGVVVTNGHREVTAWTLIPKARDGRITDGPATLP</sequence>
<evidence type="ECO:0000313" key="3">
    <source>
        <dbReference type="EMBL" id="MDR7274684.1"/>
    </source>
</evidence>
<dbReference type="RefSeq" id="WP_310364665.1">
    <property type="nucleotide sequence ID" value="NZ_JAVDYB010000001.1"/>
</dbReference>
<dbReference type="EMBL" id="JAVDYB010000001">
    <property type="protein sequence ID" value="MDR7274684.1"/>
    <property type="molecule type" value="Genomic_DNA"/>
</dbReference>
<gene>
    <name evidence="3" type="ORF">J2S41_001462</name>
</gene>
<feature type="chain" id="PRO_5041973190" evidence="2">
    <location>
        <begin position="24"/>
        <end position="222"/>
    </location>
</feature>
<proteinExistence type="predicted"/>
<accession>A0AAE3YJ21</accession>
<name>A0AAE3YJ21_9ACTN</name>
<evidence type="ECO:0000313" key="4">
    <source>
        <dbReference type="Proteomes" id="UP001183643"/>
    </source>
</evidence>
<protein>
    <submittedName>
        <fullName evidence="3">Uncharacterized protein</fullName>
    </submittedName>
</protein>
<reference evidence="3" key="1">
    <citation type="submission" date="2023-07" db="EMBL/GenBank/DDBJ databases">
        <title>Sequencing the genomes of 1000 actinobacteria strains.</title>
        <authorList>
            <person name="Klenk H.-P."/>
        </authorList>
    </citation>
    <scope>NUCLEOTIDE SEQUENCE</scope>
    <source>
        <strain evidence="3">DSM 44707</strain>
    </source>
</reference>
<keyword evidence="4" id="KW-1185">Reference proteome</keyword>
<dbReference type="Proteomes" id="UP001183643">
    <property type="component" value="Unassembled WGS sequence"/>
</dbReference>
<keyword evidence="2" id="KW-0732">Signal</keyword>
<dbReference type="AlphaFoldDB" id="A0AAE3YJ21"/>
<comment type="caution">
    <text evidence="3">The sequence shown here is derived from an EMBL/GenBank/DDBJ whole genome shotgun (WGS) entry which is preliminary data.</text>
</comment>
<feature type="region of interest" description="Disordered" evidence="1">
    <location>
        <begin position="76"/>
        <end position="148"/>
    </location>
</feature>